<organism evidence="2 3">
    <name type="scientific">Aspergillus avenaceus</name>
    <dbReference type="NCBI Taxonomy" id="36643"/>
    <lineage>
        <taxon>Eukaryota</taxon>
        <taxon>Fungi</taxon>
        <taxon>Dikarya</taxon>
        <taxon>Ascomycota</taxon>
        <taxon>Pezizomycotina</taxon>
        <taxon>Eurotiomycetes</taxon>
        <taxon>Eurotiomycetidae</taxon>
        <taxon>Eurotiales</taxon>
        <taxon>Aspergillaceae</taxon>
        <taxon>Aspergillus</taxon>
        <taxon>Aspergillus subgen. Circumdati</taxon>
    </lineage>
</organism>
<protein>
    <recommendedName>
        <fullName evidence="4">Secreted protein</fullName>
    </recommendedName>
</protein>
<feature type="chain" id="PRO_5024999734" description="Secreted protein" evidence="1">
    <location>
        <begin position="21"/>
        <end position="89"/>
    </location>
</feature>
<dbReference type="AlphaFoldDB" id="A0A5N6TKE9"/>
<evidence type="ECO:0000313" key="2">
    <source>
        <dbReference type="EMBL" id="KAE8146834.1"/>
    </source>
</evidence>
<gene>
    <name evidence="2" type="ORF">BDV25DRAFT_44480</name>
</gene>
<accession>A0A5N6TKE9</accession>
<evidence type="ECO:0008006" key="4">
    <source>
        <dbReference type="Google" id="ProtNLM"/>
    </source>
</evidence>
<dbReference type="OrthoDB" id="439943at2759"/>
<dbReference type="Proteomes" id="UP000325780">
    <property type="component" value="Unassembled WGS sequence"/>
</dbReference>
<proteinExistence type="predicted"/>
<keyword evidence="1" id="KW-0732">Signal</keyword>
<evidence type="ECO:0000256" key="1">
    <source>
        <dbReference type="SAM" id="SignalP"/>
    </source>
</evidence>
<reference evidence="2 3" key="1">
    <citation type="submission" date="2019-04" db="EMBL/GenBank/DDBJ databases">
        <title>Friends and foes A comparative genomics study of 23 Aspergillus species from section Flavi.</title>
        <authorList>
            <consortium name="DOE Joint Genome Institute"/>
            <person name="Kjaerbolling I."/>
            <person name="Vesth T."/>
            <person name="Frisvad J.C."/>
            <person name="Nybo J.L."/>
            <person name="Theobald S."/>
            <person name="Kildgaard S."/>
            <person name="Isbrandt T."/>
            <person name="Kuo A."/>
            <person name="Sato A."/>
            <person name="Lyhne E.K."/>
            <person name="Kogle M.E."/>
            <person name="Wiebenga A."/>
            <person name="Kun R.S."/>
            <person name="Lubbers R.J."/>
            <person name="Makela M.R."/>
            <person name="Barry K."/>
            <person name="Chovatia M."/>
            <person name="Clum A."/>
            <person name="Daum C."/>
            <person name="Haridas S."/>
            <person name="He G."/>
            <person name="LaButti K."/>
            <person name="Lipzen A."/>
            <person name="Mondo S."/>
            <person name="Riley R."/>
            <person name="Salamov A."/>
            <person name="Simmons B.A."/>
            <person name="Magnuson J.K."/>
            <person name="Henrissat B."/>
            <person name="Mortensen U.H."/>
            <person name="Larsen T.O."/>
            <person name="Devries R.P."/>
            <person name="Grigoriev I.V."/>
            <person name="Machida M."/>
            <person name="Baker S.E."/>
            <person name="Andersen M.R."/>
        </authorList>
    </citation>
    <scope>NUCLEOTIDE SEQUENCE [LARGE SCALE GENOMIC DNA]</scope>
    <source>
        <strain evidence="2 3">IBT 18842</strain>
    </source>
</reference>
<evidence type="ECO:0000313" key="3">
    <source>
        <dbReference type="Proteomes" id="UP000325780"/>
    </source>
</evidence>
<feature type="signal peptide" evidence="1">
    <location>
        <begin position="1"/>
        <end position="20"/>
    </location>
</feature>
<sequence>MFAIIYHLQLCLLLNPPASTLFSSSFDEGKKEKSYSLNDTLVLANFLFERVGPIISCSITGLESAAICLRPGSFTPTASALSSGTCLLG</sequence>
<name>A0A5N6TKE9_ASPAV</name>
<dbReference type="EMBL" id="ML742240">
    <property type="protein sequence ID" value="KAE8146834.1"/>
    <property type="molecule type" value="Genomic_DNA"/>
</dbReference>
<keyword evidence="3" id="KW-1185">Reference proteome</keyword>